<keyword evidence="3" id="KW-1185">Reference proteome</keyword>
<evidence type="ECO:0000256" key="1">
    <source>
        <dbReference type="SAM" id="MobiDB-lite"/>
    </source>
</evidence>
<protein>
    <submittedName>
        <fullName evidence="2">Uncharacterized protein</fullName>
    </submittedName>
</protein>
<proteinExistence type="predicted"/>
<dbReference type="EMBL" id="CAKOGL010000024">
    <property type="protein sequence ID" value="CAH2101716.1"/>
    <property type="molecule type" value="Genomic_DNA"/>
</dbReference>
<feature type="region of interest" description="Disordered" evidence="1">
    <location>
        <begin position="214"/>
        <end position="236"/>
    </location>
</feature>
<sequence length="564" mass="64158">MLAQPKNRVQAIKSKFESLKTDNDLLVVKKKSTQLNKQEATNACKDKVGEIIENKSLQENVKHDSDSDDWTPKPNSSYLYSKNEVKRSLSETKPTLVRQASDPCKKLHRSHAFRCDRSQIINQSPKRHGSCSGRSETSDFSFKMGDKKLSKERLKHLGNLLEIQMKKENFCPINNSSTDSVIVGVVHEIIPDSIPDSQVPKHILDQYAKVVKNKNKSENRQDSMTDSGVSSETEIVEEDKSSKIKKLVSQYERPEVILKESRSNLESKAIIESKPSLDINPILETKPILESKPNLESMNDLCASSETMKLERKNPHLVLTDTLKKALKQPLPPGPPPKKPPRTFAVPSIPESPDNKKDAKKMLEKLEQVLQKREAQTPKNNNIYDIAESDQPVKKPKEMHYLCTELLDITNRTLTPNQRDPFSKCFNSLNCAIITNNSTLSLPYTRLSTHNRDSLNIICCSNENLDTNTNSISTFRSKKCLKCQSNDTSDGFKCHLSCECKDIKSEFFVEKEHIYDVPYVEPCNRDNQYGTLNSPELKLGSHSRSLEDLKLRSFEDVSHFEYIY</sequence>
<comment type="caution">
    <text evidence="2">The sequence shown here is derived from an EMBL/GenBank/DDBJ whole genome shotgun (WGS) entry which is preliminary data.</text>
</comment>
<gene>
    <name evidence="2" type="ORF">EEDITHA_LOCUS16444</name>
</gene>
<feature type="region of interest" description="Disordered" evidence="1">
    <location>
        <begin position="327"/>
        <end position="358"/>
    </location>
</feature>
<accession>A0AAU9UQ72</accession>
<feature type="compositionally biased region" description="Polar residues" evidence="1">
    <location>
        <begin position="224"/>
        <end position="233"/>
    </location>
</feature>
<evidence type="ECO:0000313" key="2">
    <source>
        <dbReference type="EMBL" id="CAH2101716.1"/>
    </source>
</evidence>
<dbReference type="Proteomes" id="UP001153954">
    <property type="component" value="Unassembled WGS sequence"/>
</dbReference>
<evidence type="ECO:0000313" key="3">
    <source>
        <dbReference type="Proteomes" id="UP001153954"/>
    </source>
</evidence>
<feature type="region of interest" description="Disordered" evidence="1">
    <location>
        <begin position="56"/>
        <end position="78"/>
    </location>
</feature>
<reference evidence="2" key="1">
    <citation type="submission" date="2022-03" db="EMBL/GenBank/DDBJ databases">
        <authorList>
            <person name="Tunstrom K."/>
        </authorList>
    </citation>
    <scope>NUCLEOTIDE SEQUENCE</scope>
</reference>
<organism evidence="2 3">
    <name type="scientific">Euphydryas editha</name>
    <name type="common">Edith's checkerspot</name>
    <dbReference type="NCBI Taxonomy" id="104508"/>
    <lineage>
        <taxon>Eukaryota</taxon>
        <taxon>Metazoa</taxon>
        <taxon>Ecdysozoa</taxon>
        <taxon>Arthropoda</taxon>
        <taxon>Hexapoda</taxon>
        <taxon>Insecta</taxon>
        <taxon>Pterygota</taxon>
        <taxon>Neoptera</taxon>
        <taxon>Endopterygota</taxon>
        <taxon>Lepidoptera</taxon>
        <taxon>Glossata</taxon>
        <taxon>Ditrysia</taxon>
        <taxon>Papilionoidea</taxon>
        <taxon>Nymphalidae</taxon>
        <taxon>Nymphalinae</taxon>
        <taxon>Euphydryas</taxon>
    </lineage>
</organism>
<name>A0AAU9UQ72_EUPED</name>
<dbReference type="AlphaFoldDB" id="A0AAU9UQ72"/>